<keyword evidence="1" id="KW-0472">Membrane</keyword>
<protein>
    <submittedName>
        <fullName evidence="2">Uncharacterized protein</fullName>
    </submittedName>
</protein>
<feature type="transmembrane region" description="Helical" evidence="1">
    <location>
        <begin position="12"/>
        <end position="31"/>
    </location>
</feature>
<accession>A0A0F8ZY04</accession>
<evidence type="ECO:0000256" key="1">
    <source>
        <dbReference type="SAM" id="Phobius"/>
    </source>
</evidence>
<dbReference type="EMBL" id="LAZR01057807">
    <property type="protein sequence ID" value="KKK71289.1"/>
    <property type="molecule type" value="Genomic_DNA"/>
</dbReference>
<name>A0A0F8ZY04_9ZZZZ</name>
<reference evidence="2" key="1">
    <citation type="journal article" date="2015" name="Nature">
        <title>Complex archaea that bridge the gap between prokaryotes and eukaryotes.</title>
        <authorList>
            <person name="Spang A."/>
            <person name="Saw J.H."/>
            <person name="Jorgensen S.L."/>
            <person name="Zaremba-Niedzwiedzka K."/>
            <person name="Martijn J."/>
            <person name="Lind A.E."/>
            <person name="van Eijk R."/>
            <person name="Schleper C."/>
            <person name="Guy L."/>
            <person name="Ettema T.J."/>
        </authorList>
    </citation>
    <scope>NUCLEOTIDE SEQUENCE</scope>
</reference>
<feature type="non-terminal residue" evidence="2">
    <location>
        <position position="50"/>
    </location>
</feature>
<sequence>MKIISKFDKALLVLGFLIVISLFTLTFVIYFRGGSCVIDPIKYAIEHNIS</sequence>
<keyword evidence="1" id="KW-0812">Transmembrane</keyword>
<proteinExistence type="predicted"/>
<keyword evidence="1" id="KW-1133">Transmembrane helix</keyword>
<comment type="caution">
    <text evidence="2">The sequence shown here is derived from an EMBL/GenBank/DDBJ whole genome shotgun (WGS) entry which is preliminary data.</text>
</comment>
<evidence type="ECO:0000313" key="2">
    <source>
        <dbReference type="EMBL" id="KKK71289.1"/>
    </source>
</evidence>
<dbReference type="AlphaFoldDB" id="A0A0F8ZY04"/>
<gene>
    <name evidence="2" type="ORF">LCGC14_2915440</name>
</gene>
<organism evidence="2">
    <name type="scientific">marine sediment metagenome</name>
    <dbReference type="NCBI Taxonomy" id="412755"/>
    <lineage>
        <taxon>unclassified sequences</taxon>
        <taxon>metagenomes</taxon>
        <taxon>ecological metagenomes</taxon>
    </lineage>
</organism>